<protein>
    <recommendedName>
        <fullName evidence="14">KIND domain-containing protein</fullName>
    </recommendedName>
</protein>
<evidence type="ECO:0000256" key="5">
    <source>
        <dbReference type="ARBA" id="ARBA00022448"/>
    </source>
</evidence>
<dbReference type="Proteomes" id="UP000694419">
    <property type="component" value="Unplaced"/>
</dbReference>
<keyword evidence="9" id="KW-0653">Protein transport</keyword>
<evidence type="ECO:0000256" key="7">
    <source>
        <dbReference type="ARBA" id="ARBA00022490"/>
    </source>
</evidence>
<dbReference type="InterPro" id="IPR011019">
    <property type="entry name" value="KIND_dom"/>
</dbReference>
<evidence type="ECO:0000259" key="14">
    <source>
        <dbReference type="PROSITE" id="PS51377"/>
    </source>
</evidence>
<feature type="domain" description="KIND" evidence="14">
    <location>
        <begin position="17"/>
        <end position="97"/>
    </location>
</feature>
<evidence type="ECO:0000313" key="16">
    <source>
        <dbReference type="Proteomes" id="UP000694419"/>
    </source>
</evidence>
<dbReference type="GO" id="GO:0051295">
    <property type="term" value="P:establishment of meiotic spindle localization"/>
    <property type="evidence" value="ECO:0007669"/>
    <property type="project" value="TreeGrafter"/>
</dbReference>
<evidence type="ECO:0000256" key="10">
    <source>
        <dbReference type="ARBA" id="ARBA00023136"/>
    </source>
</evidence>
<keyword evidence="8" id="KW-0677">Repeat</keyword>
<dbReference type="GO" id="GO:0015031">
    <property type="term" value="P:protein transport"/>
    <property type="evidence" value="ECO:0007669"/>
    <property type="project" value="UniProtKB-KW"/>
</dbReference>
<dbReference type="AlphaFoldDB" id="A0A8C3PTF7"/>
<name>A0A8C3PTF7_9CHAR</name>
<keyword evidence="11" id="KW-0009">Actin-binding</keyword>
<keyword evidence="12" id="KW-0206">Cytoskeleton</keyword>
<keyword evidence="10" id="KW-0472">Membrane</keyword>
<dbReference type="Ensembl" id="ENSCPGT00000029176.1">
    <property type="protein sequence ID" value="ENSCPGP00000026714.1"/>
    <property type="gene ID" value="ENSCPGG00000018416.1"/>
</dbReference>
<dbReference type="GO" id="GO:0030659">
    <property type="term" value="C:cytoplasmic vesicle membrane"/>
    <property type="evidence" value="ECO:0007669"/>
    <property type="project" value="UniProtKB-SubCell"/>
</dbReference>
<dbReference type="GO" id="GO:0036089">
    <property type="term" value="P:cleavage furrow formation"/>
    <property type="evidence" value="ECO:0007669"/>
    <property type="project" value="TreeGrafter"/>
</dbReference>
<keyword evidence="16" id="KW-1185">Reference proteome</keyword>
<evidence type="ECO:0000256" key="12">
    <source>
        <dbReference type="ARBA" id="ARBA00023212"/>
    </source>
</evidence>
<dbReference type="GO" id="GO:0040038">
    <property type="term" value="P:polar body extrusion after meiotic divisions"/>
    <property type="evidence" value="ECO:0007669"/>
    <property type="project" value="TreeGrafter"/>
</dbReference>
<dbReference type="GO" id="GO:0005856">
    <property type="term" value="C:cytoskeleton"/>
    <property type="evidence" value="ECO:0007669"/>
    <property type="project" value="UniProtKB-SubCell"/>
</dbReference>
<reference evidence="15" key="1">
    <citation type="submission" date="2025-08" db="UniProtKB">
        <authorList>
            <consortium name="Ensembl"/>
        </authorList>
    </citation>
    <scope>IDENTIFICATION</scope>
</reference>
<dbReference type="GO" id="GO:0003779">
    <property type="term" value="F:actin binding"/>
    <property type="evidence" value="ECO:0007669"/>
    <property type="project" value="UniProtKB-KW"/>
</dbReference>
<keyword evidence="6" id="KW-1003">Cell membrane</keyword>
<dbReference type="PROSITE" id="PS51377">
    <property type="entry name" value="KIND"/>
    <property type="match status" value="1"/>
</dbReference>
<keyword evidence="7" id="KW-0963">Cytoplasm</keyword>
<keyword evidence="13" id="KW-0968">Cytoplasmic vesicle</keyword>
<dbReference type="GO" id="GO:0045010">
    <property type="term" value="P:actin nucleation"/>
    <property type="evidence" value="ECO:0007669"/>
    <property type="project" value="InterPro"/>
</dbReference>
<reference evidence="15" key="2">
    <citation type="submission" date="2025-09" db="UniProtKB">
        <authorList>
            <consortium name="Ensembl"/>
        </authorList>
    </citation>
    <scope>IDENTIFICATION</scope>
</reference>
<evidence type="ECO:0000256" key="9">
    <source>
        <dbReference type="ARBA" id="ARBA00022927"/>
    </source>
</evidence>
<evidence type="ECO:0000256" key="3">
    <source>
        <dbReference type="ARBA" id="ARBA00004413"/>
    </source>
</evidence>
<comment type="subcellular location">
    <subcellularLocation>
        <location evidence="3">Cell membrane</location>
        <topology evidence="3">Peripheral membrane protein</topology>
        <orientation evidence="3">Cytoplasmic side</orientation>
    </subcellularLocation>
    <subcellularLocation>
        <location evidence="2">Cytoplasm</location>
        <location evidence="2">Cytoskeleton</location>
    </subcellularLocation>
    <subcellularLocation>
        <location evidence="1">Cytoplasmic vesicle membrane</location>
        <topology evidence="1">Peripheral membrane protein</topology>
        <orientation evidence="1">Cytoplasmic side</orientation>
    </subcellularLocation>
</comment>
<dbReference type="PANTHER" id="PTHR21345">
    <property type="entry name" value="SPIRE"/>
    <property type="match status" value="1"/>
</dbReference>
<dbReference type="GO" id="GO:0030041">
    <property type="term" value="P:actin filament polymerization"/>
    <property type="evidence" value="ECO:0007669"/>
    <property type="project" value="TreeGrafter"/>
</dbReference>
<keyword evidence="5" id="KW-0813">Transport</keyword>
<dbReference type="GO" id="GO:0005938">
    <property type="term" value="C:cell cortex"/>
    <property type="evidence" value="ECO:0007669"/>
    <property type="project" value="TreeGrafter"/>
</dbReference>
<evidence type="ECO:0000256" key="13">
    <source>
        <dbReference type="ARBA" id="ARBA00023329"/>
    </source>
</evidence>
<evidence type="ECO:0000256" key="2">
    <source>
        <dbReference type="ARBA" id="ARBA00004245"/>
    </source>
</evidence>
<dbReference type="Pfam" id="PF16474">
    <property type="entry name" value="KIND"/>
    <property type="match status" value="1"/>
</dbReference>
<evidence type="ECO:0000256" key="1">
    <source>
        <dbReference type="ARBA" id="ARBA00004180"/>
    </source>
</evidence>
<dbReference type="GO" id="GO:0005886">
    <property type="term" value="C:plasma membrane"/>
    <property type="evidence" value="ECO:0007669"/>
    <property type="project" value="UniProtKB-SubCell"/>
</dbReference>
<organism evidence="15 16">
    <name type="scientific">Calidris pygmaea</name>
    <name type="common">Spoon-billed sandpiper</name>
    <dbReference type="NCBI Taxonomy" id="425635"/>
    <lineage>
        <taxon>Eukaryota</taxon>
        <taxon>Metazoa</taxon>
        <taxon>Chordata</taxon>
        <taxon>Craniata</taxon>
        <taxon>Vertebrata</taxon>
        <taxon>Euteleostomi</taxon>
        <taxon>Archelosauria</taxon>
        <taxon>Archosauria</taxon>
        <taxon>Dinosauria</taxon>
        <taxon>Saurischia</taxon>
        <taxon>Theropoda</taxon>
        <taxon>Coelurosauria</taxon>
        <taxon>Aves</taxon>
        <taxon>Neognathae</taxon>
        <taxon>Neoaves</taxon>
        <taxon>Charadriiformes</taxon>
        <taxon>Scolopacidae</taxon>
        <taxon>Calidris</taxon>
    </lineage>
</organism>
<evidence type="ECO:0000313" key="15">
    <source>
        <dbReference type="Ensembl" id="ENSCPGP00000026714.1"/>
    </source>
</evidence>
<dbReference type="GO" id="GO:0051639">
    <property type="term" value="P:actin filament network formation"/>
    <property type="evidence" value="ECO:0007669"/>
    <property type="project" value="TreeGrafter"/>
</dbReference>
<dbReference type="InterPro" id="IPR029901">
    <property type="entry name" value="Spire"/>
</dbReference>
<sequence>AAGSARCGPAAAGSTRSLLEEVLKCYEQPLNEEQAWALCFQSCRAAAAAAPPPAAAPLRTADIRLRGDGSVVLPAPPPGNRSHLPRCLAWSPRWALG</sequence>
<dbReference type="PANTHER" id="PTHR21345:SF5">
    <property type="entry name" value="PROTEIN SPIRE HOMOLOG 2"/>
    <property type="match status" value="1"/>
</dbReference>
<dbReference type="GO" id="GO:0048193">
    <property type="term" value="P:Golgi vesicle transport"/>
    <property type="evidence" value="ECO:0007669"/>
    <property type="project" value="TreeGrafter"/>
</dbReference>
<evidence type="ECO:0000256" key="11">
    <source>
        <dbReference type="ARBA" id="ARBA00023203"/>
    </source>
</evidence>
<evidence type="ECO:0000256" key="4">
    <source>
        <dbReference type="ARBA" id="ARBA00010956"/>
    </source>
</evidence>
<evidence type="ECO:0000256" key="8">
    <source>
        <dbReference type="ARBA" id="ARBA00022737"/>
    </source>
</evidence>
<dbReference type="Gene3D" id="1.10.510.10">
    <property type="entry name" value="Transferase(Phosphotransferase) domain 1"/>
    <property type="match status" value="1"/>
</dbReference>
<proteinExistence type="inferred from homology"/>
<comment type="similarity">
    <text evidence="4">Belongs to the spire family.</text>
</comment>
<dbReference type="GO" id="GO:0008017">
    <property type="term" value="F:microtubule binding"/>
    <property type="evidence" value="ECO:0007669"/>
    <property type="project" value="TreeGrafter"/>
</dbReference>
<evidence type="ECO:0000256" key="6">
    <source>
        <dbReference type="ARBA" id="ARBA00022475"/>
    </source>
</evidence>
<accession>A0A8C3PTF7</accession>